<dbReference type="PANTHER" id="PTHR47666:SF1">
    <property type="entry name" value="PROTEIN VASCULAR ASSOCIATED DEATH 1, CHLOROPLASTIC"/>
    <property type="match status" value="1"/>
</dbReference>
<dbReference type="EMBL" id="HBFR01031389">
    <property type="protein sequence ID" value="CAD8895560.1"/>
    <property type="molecule type" value="Transcribed_RNA"/>
</dbReference>
<feature type="domain" description="VASt" evidence="3">
    <location>
        <begin position="8"/>
        <end position="230"/>
    </location>
</feature>
<name>A0A7S1FYF3_9STRA</name>
<dbReference type="PANTHER" id="PTHR47666">
    <property type="entry name" value="PROTEIN VASCULAR ASSOCIATED DEATH 1, CHLOROPLASTIC"/>
    <property type="match status" value="1"/>
</dbReference>
<evidence type="ECO:0000313" key="4">
    <source>
        <dbReference type="EMBL" id="CAD8895560.1"/>
    </source>
</evidence>
<evidence type="ECO:0000259" key="3">
    <source>
        <dbReference type="PROSITE" id="PS51778"/>
    </source>
</evidence>
<accession>A0A7S1FYF3</accession>
<proteinExistence type="predicted"/>
<dbReference type="InterPro" id="IPR031968">
    <property type="entry name" value="VASt"/>
</dbReference>
<comment type="subcellular location">
    <subcellularLocation>
        <location evidence="1">Membrane</location>
    </subcellularLocation>
</comment>
<keyword evidence="2" id="KW-0472">Membrane</keyword>
<reference evidence="4" key="1">
    <citation type="submission" date="2021-01" db="EMBL/GenBank/DDBJ databases">
        <authorList>
            <person name="Corre E."/>
            <person name="Pelletier E."/>
            <person name="Niang G."/>
            <person name="Scheremetjew M."/>
            <person name="Finn R."/>
            <person name="Kale V."/>
            <person name="Holt S."/>
            <person name="Cochrane G."/>
            <person name="Meng A."/>
            <person name="Brown T."/>
            <person name="Cohen L."/>
        </authorList>
    </citation>
    <scope>NUCLEOTIDE SEQUENCE</scope>
    <source>
        <strain evidence="4">308</strain>
    </source>
</reference>
<dbReference type="GO" id="GO:0016020">
    <property type="term" value="C:membrane"/>
    <property type="evidence" value="ECO:0007669"/>
    <property type="project" value="UniProtKB-SubCell"/>
</dbReference>
<evidence type="ECO:0000256" key="2">
    <source>
        <dbReference type="ARBA" id="ARBA00023136"/>
    </source>
</evidence>
<evidence type="ECO:0000256" key="1">
    <source>
        <dbReference type="ARBA" id="ARBA00004370"/>
    </source>
</evidence>
<sequence>MIEYFPPLDKIIIENILIGQNAKSFFDIFFSDEAPHSFKSFHAHRGDTEITLGKWQEVLNEKPFRYITGDELKLPAQSVILERNMKFSTMTKGPLGKNMKVRVNVQQRASLLGDNICVVEFRNTFENLPYSQCFCVWSRWKIETKYADLRSSSKKILDNGTERSGEVGSKEVIDWKRTSTASVRKLIGGSRIFNRKRKGCDSYLRVSMDVQMLQNTLFENKIRSIAEKIINKYLNTWLRWHKGIYLDLYTSNSSSRENSFKKKDNIGNEIQLVRKRSTLQKTFLLKKKWFNKASRKLFSRKKIKDIHNLSSNETDDDADDDSFHDKMPWLVAVEGGVEVLSGGIPHSMCP</sequence>
<gene>
    <name evidence="4" type="ORF">CHYS00102_LOCUS22774</name>
</gene>
<dbReference type="PROSITE" id="PS51778">
    <property type="entry name" value="VAST"/>
    <property type="match status" value="1"/>
</dbReference>
<dbReference type="Pfam" id="PF16016">
    <property type="entry name" value="VASt"/>
    <property type="match status" value="1"/>
</dbReference>
<dbReference type="AlphaFoldDB" id="A0A7S1FYF3"/>
<organism evidence="4">
    <name type="scientific">Corethron hystrix</name>
    <dbReference type="NCBI Taxonomy" id="216773"/>
    <lineage>
        <taxon>Eukaryota</taxon>
        <taxon>Sar</taxon>
        <taxon>Stramenopiles</taxon>
        <taxon>Ochrophyta</taxon>
        <taxon>Bacillariophyta</taxon>
        <taxon>Coscinodiscophyceae</taxon>
        <taxon>Corethrophycidae</taxon>
        <taxon>Corethrales</taxon>
        <taxon>Corethraceae</taxon>
        <taxon>Corethron</taxon>
    </lineage>
</organism>
<protein>
    <recommendedName>
        <fullName evidence="3">VASt domain-containing protein</fullName>
    </recommendedName>
</protein>